<evidence type="ECO:0000256" key="2">
    <source>
        <dbReference type="SAM" id="SignalP"/>
    </source>
</evidence>
<keyword evidence="2" id="KW-0732">Signal</keyword>
<accession>A0A418W9P7</accession>
<keyword evidence="4" id="KW-1185">Reference proteome</keyword>
<name>A0A418W9P7_9PROT</name>
<feature type="region of interest" description="Disordered" evidence="1">
    <location>
        <begin position="173"/>
        <end position="200"/>
    </location>
</feature>
<evidence type="ECO:0000256" key="1">
    <source>
        <dbReference type="SAM" id="MobiDB-lite"/>
    </source>
</evidence>
<comment type="caution">
    <text evidence="3">The sequence shown here is derived from an EMBL/GenBank/DDBJ whole genome shotgun (WGS) entry which is preliminary data.</text>
</comment>
<protein>
    <recommendedName>
        <fullName evidence="5">Lipoprotein</fullName>
    </recommendedName>
</protein>
<evidence type="ECO:0008006" key="5">
    <source>
        <dbReference type="Google" id="ProtNLM"/>
    </source>
</evidence>
<evidence type="ECO:0000313" key="3">
    <source>
        <dbReference type="EMBL" id="RJF86740.1"/>
    </source>
</evidence>
<feature type="chain" id="PRO_5019499128" description="Lipoprotein" evidence="2">
    <location>
        <begin position="18"/>
        <end position="200"/>
    </location>
</feature>
<proteinExistence type="predicted"/>
<reference evidence="3 4" key="1">
    <citation type="submission" date="2018-09" db="EMBL/GenBank/DDBJ databases">
        <authorList>
            <person name="Zhu H."/>
        </authorList>
    </citation>
    <scope>NUCLEOTIDE SEQUENCE [LARGE SCALE GENOMIC DNA]</scope>
    <source>
        <strain evidence="3 4">K1W22B-8</strain>
    </source>
</reference>
<dbReference type="Proteomes" id="UP000284605">
    <property type="component" value="Unassembled WGS sequence"/>
</dbReference>
<sequence length="200" mass="20803">MASLLFYGSLLASMALAGCATRGGITDTVPEERMSGVGDRKVVAKCVFNHLVVQTCDYEVTLLLLDDPAAETSVVMCDMRRSSAVGSGMAVGSAAGPGGFGMGMALGGIIDAVSAGRTDHRPIFMMSIRQTGSTALEATNWVLWQAWVVEERQKLLRDAFAVCASGQPVPPLEGYSVIGKQPDQPAVPSGAPDPATKSAP</sequence>
<organism evidence="3 4">
    <name type="scientific">Oleomonas cavernae</name>
    <dbReference type="NCBI Taxonomy" id="2320859"/>
    <lineage>
        <taxon>Bacteria</taxon>
        <taxon>Pseudomonadati</taxon>
        <taxon>Pseudomonadota</taxon>
        <taxon>Alphaproteobacteria</taxon>
        <taxon>Acetobacterales</taxon>
        <taxon>Acetobacteraceae</taxon>
        <taxon>Oleomonas</taxon>
    </lineage>
</organism>
<dbReference type="EMBL" id="QYUK01000011">
    <property type="protein sequence ID" value="RJF86740.1"/>
    <property type="molecule type" value="Genomic_DNA"/>
</dbReference>
<evidence type="ECO:0000313" key="4">
    <source>
        <dbReference type="Proteomes" id="UP000284605"/>
    </source>
</evidence>
<dbReference type="AlphaFoldDB" id="A0A418W9P7"/>
<feature type="signal peptide" evidence="2">
    <location>
        <begin position="1"/>
        <end position="17"/>
    </location>
</feature>
<dbReference type="RefSeq" id="WP_119777384.1">
    <property type="nucleotide sequence ID" value="NZ_QYUK01000011.1"/>
</dbReference>
<gene>
    <name evidence="3" type="ORF">D3874_06655</name>
</gene>